<dbReference type="Proteomes" id="UP000095472">
    <property type="component" value="Chromosome"/>
</dbReference>
<dbReference type="EMBL" id="CP182909">
    <property type="protein sequence ID" value="XPM64584.1"/>
    <property type="molecule type" value="Genomic_DNA"/>
</dbReference>
<evidence type="ECO:0000313" key="2">
    <source>
        <dbReference type="Proteomes" id="UP000095472"/>
    </source>
</evidence>
<reference evidence="1 2" key="1">
    <citation type="journal article" date="2016" name="Genome Announc.">
        <title>Draft Genome Sequence of the Thermotolerant Cyanobacterium Desertifilum sp. IPPAS B-1220.</title>
        <authorList>
            <person name="Mironov K.S."/>
            <person name="Sinetova M.A."/>
            <person name="Bolatkhan K."/>
            <person name="Zayadan B.K."/>
            <person name="Ustinova V.V."/>
            <person name="Kupriyanova E.V."/>
            <person name="Skrypnik A.N."/>
            <person name="Gogoleva N.E."/>
            <person name="Gogolev Y.V."/>
            <person name="Los D.A."/>
        </authorList>
    </citation>
    <scope>NUCLEOTIDE SEQUENCE [LARGE SCALE GENOMIC DNA]</scope>
    <source>
        <strain evidence="1 2">IPPAS B-1220</strain>
    </source>
</reference>
<protein>
    <submittedName>
        <fullName evidence="1">Alpha/beta hydrolase-fold protein</fullName>
    </submittedName>
</protein>
<accession>A0ACD5GWC7</accession>
<sequence>MASAVRSPLFFWVIAQWLMLVGTFASGQKFVPEELEVLHFGTSGYPLLLFPSSCGRFFEPEDRGLIASLRWYLDSSYLQIFCLDTRDWETFFASNLTLQERRDRWLLLERHWVKEFIPYACDEAQNDFLVVAGCALGATHALNLALRHPTLVRRCLAMGGIYDIAHSSAVFSEFSSAEKEQELYFMNPMAYMANMNRDRWVDLGGLNTDIKLLTAHEDGGLSEHLQLSELLHRNRIPHQLEVWNGGHDWHT</sequence>
<name>A0ACD5GWC7_9CYAN</name>
<proteinExistence type="predicted"/>
<organism evidence="1 2">
    <name type="scientific">Desertifilum tharense IPPAS B-1220</name>
    <dbReference type="NCBI Taxonomy" id="1781255"/>
    <lineage>
        <taxon>Bacteria</taxon>
        <taxon>Bacillati</taxon>
        <taxon>Cyanobacteriota</taxon>
        <taxon>Cyanophyceae</taxon>
        <taxon>Desertifilales</taxon>
        <taxon>Desertifilaceae</taxon>
        <taxon>Desertifilum</taxon>
    </lineage>
</organism>
<keyword evidence="1" id="KW-0378">Hydrolase</keyword>
<gene>
    <name evidence="1" type="ORF">BH720_000640</name>
</gene>
<keyword evidence="2" id="KW-1185">Reference proteome</keyword>
<evidence type="ECO:0000313" key="1">
    <source>
        <dbReference type="EMBL" id="XPM64584.1"/>
    </source>
</evidence>